<evidence type="ECO:0000259" key="8">
    <source>
        <dbReference type="PROSITE" id="PS51021"/>
    </source>
</evidence>
<dbReference type="Pfam" id="PF03114">
    <property type="entry name" value="BAR"/>
    <property type="match status" value="1"/>
</dbReference>
<dbReference type="PANTHER" id="PTHR46514">
    <property type="entry name" value="AMPHIPHYSIN"/>
    <property type="match status" value="1"/>
</dbReference>
<dbReference type="InterPro" id="IPR004148">
    <property type="entry name" value="BAR_dom"/>
</dbReference>
<keyword evidence="3" id="KW-0963">Cytoplasm</keyword>
<dbReference type="GO" id="GO:0005886">
    <property type="term" value="C:plasma membrane"/>
    <property type="evidence" value="ECO:0007669"/>
    <property type="project" value="TreeGrafter"/>
</dbReference>
<evidence type="ECO:0000313" key="10">
    <source>
        <dbReference type="Proteomes" id="UP001186944"/>
    </source>
</evidence>
<keyword evidence="10" id="KW-1185">Reference proteome</keyword>
<dbReference type="GO" id="GO:0005737">
    <property type="term" value="C:cytoplasm"/>
    <property type="evidence" value="ECO:0007669"/>
    <property type="project" value="UniProtKB-SubCell"/>
</dbReference>
<protein>
    <recommendedName>
        <fullName evidence="11">Amphiphysin</fullName>
    </recommendedName>
</protein>
<evidence type="ECO:0000256" key="2">
    <source>
        <dbReference type="ARBA" id="ARBA00022443"/>
    </source>
</evidence>
<keyword evidence="5" id="KW-0175">Coiled coil</keyword>
<feature type="compositionally biased region" description="Basic and acidic residues" evidence="6">
    <location>
        <begin position="382"/>
        <end position="397"/>
    </location>
</feature>
<dbReference type="FunFam" id="2.30.30.40:FF:000172">
    <property type="entry name" value="Amphiphysin, isoform B"/>
    <property type="match status" value="1"/>
</dbReference>
<feature type="region of interest" description="Disordered" evidence="6">
    <location>
        <begin position="529"/>
        <end position="560"/>
    </location>
</feature>
<feature type="coiled-coil region" evidence="5">
    <location>
        <begin position="197"/>
        <end position="231"/>
    </location>
</feature>
<evidence type="ECO:0008006" key="11">
    <source>
        <dbReference type="Google" id="ProtNLM"/>
    </source>
</evidence>
<feature type="compositionally biased region" description="Basic and acidic residues" evidence="6">
    <location>
        <begin position="404"/>
        <end position="414"/>
    </location>
</feature>
<name>A0AA89CCY2_PINIB</name>
<dbReference type="GO" id="GO:0005543">
    <property type="term" value="F:phospholipid binding"/>
    <property type="evidence" value="ECO:0007669"/>
    <property type="project" value="TreeGrafter"/>
</dbReference>
<feature type="compositionally biased region" description="Basic and acidic residues" evidence="6">
    <location>
        <begin position="529"/>
        <end position="540"/>
    </location>
</feature>
<dbReference type="InterPro" id="IPR001452">
    <property type="entry name" value="SH3_domain"/>
</dbReference>
<dbReference type="PROSITE" id="PS50002">
    <property type="entry name" value="SH3"/>
    <property type="match status" value="1"/>
</dbReference>
<dbReference type="PANTHER" id="PTHR46514:SF3">
    <property type="entry name" value="AMPHIPHYSIN"/>
    <property type="match status" value="1"/>
</dbReference>
<evidence type="ECO:0000256" key="4">
    <source>
        <dbReference type="PROSITE-ProRule" id="PRU00192"/>
    </source>
</evidence>
<dbReference type="InterPro" id="IPR036028">
    <property type="entry name" value="SH3-like_dom_sf"/>
</dbReference>
<keyword evidence="2 4" id="KW-0728">SH3 domain</keyword>
<dbReference type="SMART" id="SM00721">
    <property type="entry name" value="BAR"/>
    <property type="match status" value="1"/>
</dbReference>
<feature type="region of interest" description="Disordered" evidence="6">
    <location>
        <begin position="290"/>
        <end position="346"/>
    </location>
</feature>
<reference evidence="9" key="1">
    <citation type="submission" date="2019-08" db="EMBL/GenBank/DDBJ databases">
        <title>The improved chromosome-level genome for the pearl oyster Pinctada fucata martensii using PacBio sequencing and Hi-C.</title>
        <authorList>
            <person name="Zheng Z."/>
        </authorList>
    </citation>
    <scope>NUCLEOTIDE SEQUENCE</scope>
    <source>
        <strain evidence="9">ZZ-2019</strain>
        <tissue evidence="9">Adductor muscle</tissue>
    </source>
</reference>
<dbReference type="SUPFAM" id="SSF103657">
    <property type="entry name" value="BAR/IMD domain-like"/>
    <property type="match status" value="1"/>
</dbReference>
<dbReference type="Gene3D" id="1.20.1270.60">
    <property type="entry name" value="Arfaptin homology (AH) domain/BAR domain"/>
    <property type="match status" value="1"/>
</dbReference>
<dbReference type="SMART" id="SM00326">
    <property type="entry name" value="SH3"/>
    <property type="match status" value="1"/>
</dbReference>
<dbReference type="AlphaFoldDB" id="A0AA89CCY2"/>
<feature type="compositionally biased region" description="Polar residues" evidence="6">
    <location>
        <begin position="318"/>
        <end position="330"/>
    </location>
</feature>
<dbReference type="Pfam" id="PF14604">
    <property type="entry name" value="SH3_9"/>
    <property type="match status" value="1"/>
</dbReference>
<feature type="compositionally biased region" description="Basic and acidic residues" evidence="6">
    <location>
        <begin position="471"/>
        <end position="493"/>
    </location>
</feature>
<sequence length="627" mass="69818">MLSGGGGGWEWGSEVGEDIAIKLCITKMNKAEEGSCELQSETVLQNLGKAGKTSDEQFDEHVHKLERQQDAAGRLHKEIKNYLHCAKAMQTASKSLYQVLIETYEQDWKDESHVREQLAVSKISIYVAIASEDTGRSAVIGIGNQSIELMLNNYEQSLEQDAMAPLNTYISHFAPFKSKIAKRNRKLDYYDNARHNCEIQQNAKKKDEAKINKATEEMNEAKSVYESLNNDLHHDLPGFYESRENFYATLFNRLFNAEEIYHSEVGKLCKEIVKVTESLAQETQDKMFKPRDSMTVNLNSMPPAEVLNGHAEGLHGYTGNSGYDSASPAETPSKEMPDPNINLSVTSNQTTDDIYENSHLEKAENSSQNTPTTVINVHMKEGEPEKMSENVSEEGKTKSQTSVEETKEEIKVNGDVDDDHSVNSQDSAPGYPPPKPPEDQEPAASTPGDEAKDEKVKNIPVISLDLNTSYEKPESKVKVESDKSDAVNEDHNEPTTPVYEVISGGDSSPKKMAPHVEETVSKVANEVVAETKQEEVKEKVDEENDGDVYDTPSSNEPVKLPEGVLFQVQATHPYTNEDEDELTFEAGDIINVIPFDNPDDQDDGWLMGIKVTDGLKGVFPENFTKRV</sequence>
<evidence type="ECO:0000256" key="1">
    <source>
        <dbReference type="ARBA" id="ARBA00004496"/>
    </source>
</evidence>
<feature type="domain" description="BAR" evidence="8">
    <location>
        <begin position="43"/>
        <end position="285"/>
    </location>
</feature>
<dbReference type="InterPro" id="IPR003005">
    <property type="entry name" value="Amphiphysin"/>
</dbReference>
<accession>A0AA89CCY2</accession>
<dbReference type="Proteomes" id="UP001186944">
    <property type="component" value="Unassembled WGS sequence"/>
</dbReference>
<comment type="subcellular location">
    <subcellularLocation>
        <location evidence="1">Cytoplasm</location>
    </subcellularLocation>
</comment>
<dbReference type="PRINTS" id="PR01251">
    <property type="entry name" value="AMPHIPHYSIN"/>
</dbReference>
<dbReference type="Gene3D" id="2.30.30.40">
    <property type="entry name" value="SH3 Domains"/>
    <property type="match status" value="1"/>
</dbReference>
<evidence type="ECO:0000259" key="7">
    <source>
        <dbReference type="PROSITE" id="PS50002"/>
    </source>
</evidence>
<dbReference type="CDD" id="cd11790">
    <property type="entry name" value="SH3_Amphiphysin"/>
    <property type="match status" value="1"/>
</dbReference>
<dbReference type="PROSITE" id="PS51021">
    <property type="entry name" value="BAR"/>
    <property type="match status" value="1"/>
</dbReference>
<evidence type="ECO:0000256" key="6">
    <source>
        <dbReference type="SAM" id="MobiDB-lite"/>
    </source>
</evidence>
<feature type="region of interest" description="Disordered" evidence="6">
    <location>
        <begin position="382"/>
        <end position="515"/>
    </location>
</feature>
<evidence type="ECO:0000256" key="5">
    <source>
        <dbReference type="SAM" id="Coils"/>
    </source>
</evidence>
<dbReference type="EMBL" id="VSWD01000003">
    <property type="protein sequence ID" value="KAK3106568.1"/>
    <property type="molecule type" value="Genomic_DNA"/>
</dbReference>
<dbReference type="SUPFAM" id="SSF50044">
    <property type="entry name" value="SH3-domain"/>
    <property type="match status" value="1"/>
</dbReference>
<dbReference type="InterPro" id="IPR027267">
    <property type="entry name" value="AH/BAR_dom_sf"/>
</dbReference>
<evidence type="ECO:0000256" key="3">
    <source>
        <dbReference type="ARBA" id="ARBA00022490"/>
    </source>
</evidence>
<feature type="domain" description="SH3" evidence="7">
    <location>
        <begin position="563"/>
        <end position="627"/>
    </location>
</feature>
<gene>
    <name evidence="9" type="ORF">FSP39_022663</name>
</gene>
<proteinExistence type="predicted"/>
<organism evidence="9 10">
    <name type="scientific">Pinctada imbricata</name>
    <name type="common">Atlantic pearl-oyster</name>
    <name type="synonym">Pinctada martensii</name>
    <dbReference type="NCBI Taxonomy" id="66713"/>
    <lineage>
        <taxon>Eukaryota</taxon>
        <taxon>Metazoa</taxon>
        <taxon>Spiralia</taxon>
        <taxon>Lophotrochozoa</taxon>
        <taxon>Mollusca</taxon>
        <taxon>Bivalvia</taxon>
        <taxon>Autobranchia</taxon>
        <taxon>Pteriomorphia</taxon>
        <taxon>Pterioida</taxon>
        <taxon>Pterioidea</taxon>
        <taxon>Pteriidae</taxon>
        <taxon>Pinctada</taxon>
    </lineage>
</organism>
<evidence type="ECO:0000313" key="9">
    <source>
        <dbReference type="EMBL" id="KAK3106568.1"/>
    </source>
</evidence>
<comment type="caution">
    <text evidence="9">The sequence shown here is derived from an EMBL/GenBank/DDBJ whole genome shotgun (WGS) entry which is preliminary data.</text>
</comment>